<dbReference type="Proteomes" id="UP000679722">
    <property type="component" value="Unassembled WGS sequence"/>
</dbReference>
<dbReference type="PANTHER" id="PTHR22550:SF18">
    <property type="entry name" value="VWFA DOMAIN-CONTAINING PROTEIN"/>
    <property type="match status" value="1"/>
</dbReference>
<dbReference type="PANTHER" id="PTHR22550">
    <property type="entry name" value="SPORE GERMINATION PROTEIN"/>
    <property type="match status" value="1"/>
</dbReference>
<keyword evidence="1" id="KW-1133">Transmembrane helix</keyword>
<dbReference type="InterPro" id="IPR002035">
    <property type="entry name" value="VWF_A"/>
</dbReference>
<keyword evidence="4" id="KW-1185">Reference proteome</keyword>
<comment type="caution">
    <text evidence="3">The sequence shown here is derived from an EMBL/GenBank/DDBJ whole genome shotgun (WGS) entry which is preliminary data.</text>
</comment>
<feature type="domain" description="VWFA" evidence="2">
    <location>
        <begin position="89"/>
        <end position="283"/>
    </location>
</feature>
<evidence type="ECO:0000259" key="2">
    <source>
        <dbReference type="PROSITE" id="PS50234"/>
    </source>
</evidence>
<feature type="transmembrane region" description="Helical" evidence="1">
    <location>
        <begin position="302"/>
        <end position="320"/>
    </location>
</feature>
<evidence type="ECO:0000313" key="4">
    <source>
        <dbReference type="Proteomes" id="UP000679722"/>
    </source>
</evidence>
<keyword evidence="1" id="KW-0812">Transmembrane</keyword>
<dbReference type="InterPro" id="IPR036465">
    <property type="entry name" value="vWFA_dom_sf"/>
</dbReference>
<evidence type="ECO:0000256" key="1">
    <source>
        <dbReference type="SAM" id="Phobius"/>
    </source>
</evidence>
<dbReference type="EMBL" id="JAGSSV010000010">
    <property type="protein sequence ID" value="MBR7889197.1"/>
    <property type="molecule type" value="Genomic_DNA"/>
</dbReference>
<name>A0ABS5HC05_9GAMM</name>
<keyword evidence="1" id="KW-0472">Membrane</keyword>
<proteinExistence type="predicted"/>
<gene>
    <name evidence="3" type="ORF">J9B83_09615</name>
</gene>
<reference evidence="4" key="1">
    <citation type="submission" date="2023-07" db="EMBL/GenBank/DDBJ databases">
        <title>Marinomonas vulgaris A79, complete genome.</title>
        <authorList>
            <person name="Ying J.-J."/>
        </authorList>
    </citation>
    <scope>NUCLEOTIDE SEQUENCE [LARGE SCALE GENOMIC DNA]</scope>
    <source>
        <strain evidence="4">A79</strain>
    </source>
</reference>
<feature type="transmembrane region" description="Helical" evidence="1">
    <location>
        <begin position="57"/>
        <end position="76"/>
    </location>
</feature>
<dbReference type="PROSITE" id="PS50234">
    <property type="entry name" value="VWFA"/>
    <property type="match status" value="1"/>
</dbReference>
<accession>A0ABS5HC05</accession>
<organism evidence="3 4">
    <name type="scientific">Marinomonas vulgaris</name>
    <dbReference type="NCBI Taxonomy" id="2823372"/>
    <lineage>
        <taxon>Bacteria</taxon>
        <taxon>Pseudomonadati</taxon>
        <taxon>Pseudomonadota</taxon>
        <taxon>Gammaproteobacteria</taxon>
        <taxon>Oceanospirillales</taxon>
        <taxon>Oceanospirillaceae</taxon>
        <taxon>Marinomonas</taxon>
    </lineage>
</organism>
<dbReference type="InterPro" id="IPR050768">
    <property type="entry name" value="UPF0353/GerABKA_families"/>
</dbReference>
<evidence type="ECO:0000313" key="3">
    <source>
        <dbReference type="EMBL" id="MBR7889197.1"/>
    </source>
</evidence>
<feature type="transmembrane region" description="Helical" evidence="1">
    <location>
        <begin position="6"/>
        <end position="22"/>
    </location>
</feature>
<sequence length="332" mass="36572">MLELTWPWCLLLLPLPLLMRFLPKATPKEDALWWNSTAQLMQYQDKAITTKRPPNQAICLFVAWVLLILAIAQPIWLGEPTKVTPSGRDLLIALDLSGSMQVSDMVLNDQPANRLDTAKSVLADFIQARRGDRVGIIVFGTKAYLQAPLSFDTDTINQLVQEAQIGFAGEQTAIGDAIGLGIKRLEDKPSDKKVLILMTDGANTAGRVQPEQAAAFAQAQNVRIHTIGMGAESMVVQSFFGAKVVNPSSDLDETLLRNIAAQTGGEYFRAKSTEDLQAIYQTLDALEPTPTEDVWQRPLTSLFHWLGLAALLFVALSALISKPINWQRGKHQ</sequence>
<dbReference type="SMART" id="SM00327">
    <property type="entry name" value="VWA"/>
    <property type="match status" value="1"/>
</dbReference>
<dbReference type="Gene3D" id="3.40.50.410">
    <property type="entry name" value="von Willebrand factor, type A domain"/>
    <property type="match status" value="1"/>
</dbReference>
<protein>
    <submittedName>
        <fullName evidence="3">VWA domain-containing protein</fullName>
    </submittedName>
</protein>
<dbReference type="SUPFAM" id="SSF53300">
    <property type="entry name" value="vWA-like"/>
    <property type="match status" value="1"/>
</dbReference>
<dbReference type="RefSeq" id="WP_211536543.1">
    <property type="nucleotide sequence ID" value="NZ_JAGSSV010000010.1"/>
</dbReference>
<dbReference type="Pfam" id="PF00092">
    <property type="entry name" value="VWA"/>
    <property type="match status" value="1"/>
</dbReference>